<name>A0A327PAX2_9BACT</name>
<organism evidence="1 2">
    <name type="scientific">Algoriphagus yeomjeoni</name>
    <dbReference type="NCBI Taxonomy" id="291403"/>
    <lineage>
        <taxon>Bacteria</taxon>
        <taxon>Pseudomonadati</taxon>
        <taxon>Bacteroidota</taxon>
        <taxon>Cytophagia</taxon>
        <taxon>Cytophagales</taxon>
        <taxon>Cyclobacteriaceae</taxon>
        <taxon>Algoriphagus</taxon>
    </lineage>
</organism>
<accession>A0A327PAX2</accession>
<evidence type="ECO:0008006" key="3">
    <source>
        <dbReference type="Google" id="ProtNLM"/>
    </source>
</evidence>
<dbReference type="RefSeq" id="WP_245947042.1">
    <property type="nucleotide sequence ID" value="NZ_QLLK01000006.1"/>
</dbReference>
<dbReference type="Proteomes" id="UP000249610">
    <property type="component" value="Unassembled WGS sequence"/>
</dbReference>
<dbReference type="AlphaFoldDB" id="A0A327PAX2"/>
<evidence type="ECO:0000313" key="2">
    <source>
        <dbReference type="Proteomes" id="UP000249610"/>
    </source>
</evidence>
<gene>
    <name evidence="1" type="ORF">LV83_02429</name>
</gene>
<reference evidence="1 2" key="1">
    <citation type="submission" date="2018-06" db="EMBL/GenBank/DDBJ databases">
        <title>Genomic Encyclopedia of Archaeal and Bacterial Type Strains, Phase II (KMG-II): from individual species to whole genera.</title>
        <authorList>
            <person name="Goeker M."/>
        </authorList>
    </citation>
    <scope>NUCLEOTIDE SEQUENCE [LARGE SCALE GENOMIC DNA]</scope>
    <source>
        <strain evidence="1 2">DSM 23446</strain>
    </source>
</reference>
<keyword evidence="2" id="KW-1185">Reference proteome</keyword>
<sequence>MLNNLNSLATSEFNGRFYFTGLDNFENLQPYRYAREVATEDPTVEQSIFGGGIYAQAETDLGRGMNLVLGLRGDYTGYQNSPTFNQTVFDELGLRTDVKTGGFQVQPRVQFTWDINEKQQDILRIGGGIFGSALNNYSDVNNLQFDGTKIFAVDITGENVPMPDFVSYRNDPTTAPGVDLLNQPGITPVTTINMNSEDLKVPTVYKGNVMYNRIFNNRLRLGVNFIASIARNNYMYVDRNMVDQPYFTLDEEGGRGVYVPASTISTSNGNADWTQGRKTDQIGRVLELNSEGRNNTYTLVIDGTYRYFKDGQITASYTWNDSKDNTSYNGNVANSATLFQMVVDDPRDLSNMSYSNGQYRTKVVLYGTLPTWKGISVGVRYSGIGGTRYSLRVNGNVNGDFVNSNDLAFVFDPATPGLSETIAAGMNDILANPDNLASDYIRESLGKVAVRNGGENGYFGNWDIRAAKKIYFSGEKKSGIELGLDIFNVANLLNKDWGTSKNLGNQNLLTIRNFDPVKEAYVYEVNPNVGVTTPGGTPYQMQISGKIFF</sequence>
<proteinExistence type="predicted"/>
<dbReference type="EMBL" id="QLLK01000006">
    <property type="protein sequence ID" value="RAI89388.1"/>
    <property type="molecule type" value="Genomic_DNA"/>
</dbReference>
<comment type="caution">
    <text evidence="1">The sequence shown here is derived from an EMBL/GenBank/DDBJ whole genome shotgun (WGS) entry which is preliminary data.</text>
</comment>
<evidence type="ECO:0000313" key="1">
    <source>
        <dbReference type="EMBL" id="RAI89388.1"/>
    </source>
</evidence>
<dbReference type="SUPFAM" id="SSF56935">
    <property type="entry name" value="Porins"/>
    <property type="match status" value="1"/>
</dbReference>
<protein>
    <recommendedName>
        <fullName evidence="3">TonB-dependent receptor-like protein</fullName>
    </recommendedName>
</protein>